<accession>A0ABQ2D4Y0</accession>
<dbReference type="InterPro" id="IPR036249">
    <property type="entry name" value="Thioredoxin-like_sf"/>
</dbReference>
<dbReference type="GeneID" id="303302522"/>
<gene>
    <name evidence="1" type="ORF">GCM10007173_01050</name>
</gene>
<evidence type="ECO:0000313" key="1">
    <source>
        <dbReference type="EMBL" id="GGJ46304.1"/>
    </source>
</evidence>
<organism evidence="1 2">
    <name type="scientific">Glutamicibacter ardleyensis</name>
    <dbReference type="NCBI Taxonomy" id="225894"/>
    <lineage>
        <taxon>Bacteria</taxon>
        <taxon>Bacillati</taxon>
        <taxon>Actinomycetota</taxon>
        <taxon>Actinomycetes</taxon>
        <taxon>Micrococcales</taxon>
        <taxon>Micrococcaceae</taxon>
        <taxon>Glutamicibacter</taxon>
    </lineage>
</organism>
<dbReference type="Gene3D" id="3.40.30.10">
    <property type="entry name" value="Glutaredoxin"/>
    <property type="match status" value="1"/>
</dbReference>
<evidence type="ECO:0000313" key="2">
    <source>
        <dbReference type="Proteomes" id="UP000606115"/>
    </source>
</evidence>
<keyword evidence="2" id="KW-1185">Reference proteome</keyword>
<dbReference type="Proteomes" id="UP000606115">
    <property type="component" value="Unassembled WGS sequence"/>
</dbReference>
<name>A0ABQ2D4Y0_9MICC</name>
<evidence type="ECO:0008006" key="3">
    <source>
        <dbReference type="Google" id="ProtNLM"/>
    </source>
</evidence>
<dbReference type="RefSeq" id="WP_188682918.1">
    <property type="nucleotide sequence ID" value="NZ_BMKX01000001.1"/>
</dbReference>
<dbReference type="EMBL" id="BMKX01000001">
    <property type="protein sequence ID" value="GGJ46304.1"/>
    <property type="molecule type" value="Genomic_DNA"/>
</dbReference>
<comment type="caution">
    <text evidence="1">The sequence shown here is derived from an EMBL/GenBank/DDBJ whole genome shotgun (WGS) entry which is preliminary data.</text>
</comment>
<sequence length="100" mass="11147">MLCLAKHLEVGSLMMLLELYTQPFCAPCVRARQVVHRAQELLPFLNVEEIDVVEQVARGKELAVTSTPVIRLLVHGEEKFRAADTPTLQQLLSAIAHVSD</sequence>
<protein>
    <recommendedName>
        <fullName evidence="3">Thioredoxin</fullName>
    </recommendedName>
</protein>
<reference evidence="2" key="1">
    <citation type="journal article" date="2019" name="Int. J. Syst. Evol. Microbiol.">
        <title>The Global Catalogue of Microorganisms (GCM) 10K type strain sequencing project: providing services to taxonomists for standard genome sequencing and annotation.</title>
        <authorList>
            <consortium name="The Broad Institute Genomics Platform"/>
            <consortium name="The Broad Institute Genome Sequencing Center for Infectious Disease"/>
            <person name="Wu L."/>
            <person name="Ma J."/>
        </authorList>
    </citation>
    <scope>NUCLEOTIDE SEQUENCE [LARGE SCALE GENOMIC DNA]</scope>
    <source>
        <strain evidence="2">CGMCC 1.3685</strain>
    </source>
</reference>
<proteinExistence type="predicted"/>
<dbReference type="SUPFAM" id="SSF52833">
    <property type="entry name" value="Thioredoxin-like"/>
    <property type="match status" value="1"/>
</dbReference>